<name>A0A1H2YL51_9RHOB</name>
<dbReference type="EMBL" id="FNNA01000002">
    <property type="protein sequence ID" value="SDX05972.1"/>
    <property type="molecule type" value="Genomic_DNA"/>
</dbReference>
<feature type="transmembrane region" description="Helical" evidence="5">
    <location>
        <begin position="204"/>
        <end position="221"/>
    </location>
</feature>
<evidence type="ECO:0000256" key="3">
    <source>
        <dbReference type="ARBA" id="ARBA00022989"/>
    </source>
</evidence>
<sequence>MDPARTMQVAVGTSLATIVFTSLSSGLAHHRRGAMDLALIRRWVPWTLLGVVVGSLIGGYVSGWVLVAVFAIIALIVAFDMMLRRPTGDVEPQRFPAAVWALLGVFTGGISAMMGIGGGTVGVPILNFLGYDIRKAVGTSSAIGFLIGLPGALIYAATGLGQPGLPPMSLGYVNLYLAAIIIPLSTWMAVYGVRLAHSIDRRRLRMAFGIFLLLTSLRMWVDLLSGVR</sequence>
<dbReference type="GO" id="GO:0005886">
    <property type="term" value="C:plasma membrane"/>
    <property type="evidence" value="ECO:0007669"/>
    <property type="project" value="UniProtKB-SubCell"/>
</dbReference>
<feature type="transmembrane region" description="Helical" evidence="5">
    <location>
        <begin position="136"/>
        <end position="158"/>
    </location>
</feature>
<dbReference type="AlphaFoldDB" id="A0A1H2YL51"/>
<dbReference type="InterPro" id="IPR002781">
    <property type="entry name" value="TM_pro_TauE-like"/>
</dbReference>
<dbReference type="PANTHER" id="PTHR43483">
    <property type="entry name" value="MEMBRANE TRANSPORTER PROTEIN HI_0806-RELATED"/>
    <property type="match status" value="1"/>
</dbReference>
<evidence type="ECO:0000313" key="7">
    <source>
        <dbReference type="Proteomes" id="UP000182944"/>
    </source>
</evidence>
<evidence type="ECO:0000313" key="6">
    <source>
        <dbReference type="EMBL" id="SDX05972.1"/>
    </source>
</evidence>
<gene>
    <name evidence="6" type="ORF">SAMN05444276_102904</name>
</gene>
<evidence type="ECO:0000256" key="1">
    <source>
        <dbReference type="ARBA" id="ARBA00004141"/>
    </source>
</evidence>
<evidence type="ECO:0000256" key="2">
    <source>
        <dbReference type="ARBA" id="ARBA00022692"/>
    </source>
</evidence>
<accession>A0A1H2YL51</accession>
<dbReference type="Proteomes" id="UP000182944">
    <property type="component" value="Unassembled WGS sequence"/>
</dbReference>
<keyword evidence="2 5" id="KW-0812">Transmembrane</keyword>
<comment type="subcellular location">
    <subcellularLocation>
        <location evidence="5">Cell membrane</location>
        <topology evidence="5">Multi-pass membrane protein</topology>
    </subcellularLocation>
    <subcellularLocation>
        <location evidence="1">Membrane</location>
        <topology evidence="1">Multi-pass membrane protein</topology>
    </subcellularLocation>
</comment>
<reference evidence="7" key="1">
    <citation type="submission" date="2016-10" db="EMBL/GenBank/DDBJ databases">
        <authorList>
            <person name="Varghese N."/>
            <person name="Submissions S."/>
        </authorList>
    </citation>
    <scope>NUCLEOTIDE SEQUENCE [LARGE SCALE GENOMIC DNA]</scope>
    <source>
        <strain evidence="7">DSM 29303</strain>
    </source>
</reference>
<proteinExistence type="inferred from homology"/>
<feature type="transmembrane region" description="Helical" evidence="5">
    <location>
        <begin position="170"/>
        <end position="192"/>
    </location>
</feature>
<feature type="transmembrane region" description="Helical" evidence="5">
    <location>
        <begin position="99"/>
        <end position="129"/>
    </location>
</feature>
<comment type="similarity">
    <text evidence="5">Belongs to the 4-toluene sulfonate uptake permease (TSUP) (TC 2.A.102) family.</text>
</comment>
<evidence type="ECO:0000256" key="4">
    <source>
        <dbReference type="ARBA" id="ARBA00023136"/>
    </source>
</evidence>
<dbReference type="STRING" id="1545044.SAMN05444276_102904"/>
<evidence type="ECO:0000256" key="5">
    <source>
        <dbReference type="RuleBase" id="RU363041"/>
    </source>
</evidence>
<keyword evidence="3 5" id="KW-1133">Transmembrane helix</keyword>
<dbReference type="PANTHER" id="PTHR43483:SF3">
    <property type="entry name" value="MEMBRANE TRANSPORTER PROTEIN HI_0806-RELATED"/>
    <property type="match status" value="1"/>
</dbReference>
<keyword evidence="4 5" id="KW-0472">Membrane</keyword>
<keyword evidence="5" id="KW-1003">Cell membrane</keyword>
<organism evidence="6 7">
    <name type="scientific">Paracoccus sanguinis</name>
    <dbReference type="NCBI Taxonomy" id="1545044"/>
    <lineage>
        <taxon>Bacteria</taxon>
        <taxon>Pseudomonadati</taxon>
        <taxon>Pseudomonadota</taxon>
        <taxon>Alphaproteobacteria</taxon>
        <taxon>Rhodobacterales</taxon>
        <taxon>Paracoccaceae</taxon>
        <taxon>Paracoccus</taxon>
    </lineage>
</organism>
<dbReference type="Pfam" id="PF01925">
    <property type="entry name" value="TauE"/>
    <property type="match status" value="1"/>
</dbReference>
<dbReference type="RefSeq" id="WP_331429076.1">
    <property type="nucleotide sequence ID" value="NZ_FNNA01000002.1"/>
</dbReference>
<protein>
    <recommendedName>
        <fullName evidence="5">Probable membrane transporter protein</fullName>
    </recommendedName>
</protein>
<feature type="transmembrane region" description="Helical" evidence="5">
    <location>
        <begin position="48"/>
        <end position="79"/>
    </location>
</feature>
<keyword evidence="7" id="KW-1185">Reference proteome</keyword>
<feature type="transmembrane region" description="Helical" evidence="5">
    <location>
        <begin position="6"/>
        <end position="27"/>
    </location>
</feature>